<feature type="domain" description="C3H1-type" evidence="7">
    <location>
        <begin position="31"/>
        <end position="58"/>
    </location>
</feature>
<feature type="zinc finger region" description="C3H1-type" evidence="5">
    <location>
        <begin position="31"/>
        <end position="58"/>
    </location>
</feature>
<feature type="region of interest" description="Disordered" evidence="6">
    <location>
        <begin position="540"/>
        <end position="563"/>
    </location>
</feature>
<dbReference type="InterPro" id="IPR045877">
    <property type="entry name" value="ZFP36-like"/>
</dbReference>
<dbReference type="PROSITE" id="PS50103">
    <property type="entry name" value="ZF_C3H1"/>
    <property type="match status" value="3"/>
</dbReference>
<evidence type="ECO:0000313" key="8">
    <source>
        <dbReference type="EMBL" id="CEM23249.1"/>
    </source>
</evidence>
<dbReference type="AlphaFoldDB" id="A0A0G4G4N0"/>
<dbReference type="PANTHER" id="PTHR12547">
    <property type="entry name" value="CCCH ZINC FINGER/TIS11-RELATED"/>
    <property type="match status" value="1"/>
</dbReference>
<evidence type="ECO:0000256" key="2">
    <source>
        <dbReference type="ARBA" id="ARBA00022737"/>
    </source>
</evidence>
<dbReference type="InterPro" id="IPR000571">
    <property type="entry name" value="Znf_CCCH"/>
</dbReference>
<dbReference type="SMART" id="SM00356">
    <property type="entry name" value="ZnF_C3H1"/>
    <property type="match status" value="3"/>
</dbReference>
<evidence type="ECO:0000256" key="3">
    <source>
        <dbReference type="ARBA" id="ARBA00022771"/>
    </source>
</evidence>
<accession>A0A0G4G4N0</accession>
<feature type="region of interest" description="Disordered" evidence="6">
    <location>
        <begin position="576"/>
        <end position="654"/>
    </location>
</feature>
<keyword evidence="1 5" id="KW-0479">Metal-binding</keyword>
<feature type="region of interest" description="Disordered" evidence="6">
    <location>
        <begin position="102"/>
        <end position="265"/>
    </location>
</feature>
<feature type="compositionally biased region" description="Basic and acidic residues" evidence="6">
    <location>
        <begin position="102"/>
        <end position="117"/>
    </location>
</feature>
<feature type="compositionally biased region" description="Basic and acidic residues" evidence="6">
    <location>
        <begin position="200"/>
        <end position="226"/>
    </location>
</feature>
<evidence type="ECO:0000256" key="1">
    <source>
        <dbReference type="ARBA" id="ARBA00022723"/>
    </source>
</evidence>
<dbReference type="GO" id="GO:0003729">
    <property type="term" value="F:mRNA binding"/>
    <property type="evidence" value="ECO:0007669"/>
    <property type="project" value="InterPro"/>
</dbReference>
<feature type="compositionally biased region" description="Polar residues" evidence="6">
    <location>
        <begin position="578"/>
        <end position="588"/>
    </location>
</feature>
<feature type="domain" description="C3H1-type" evidence="7">
    <location>
        <begin position="1"/>
        <end position="23"/>
    </location>
</feature>
<feature type="compositionally biased region" description="Low complexity" evidence="6">
    <location>
        <begin position="144"/>
        <end position="153"/>
    </location>
</feature>
<protein>
    <recommendedName>
        <fullName evidence="7">C3H1-type domain-containing protein</fullName>
    </recommendedName>
</protein>
<dbReference type="GO" id="GO:0008270">
    <property type="term" value="F:zinc ion binding"/>
    <property type="evidence" value="ECO:0007669"/>
    <property type="project" value="UniProtKB-KW"/>
</dbReference>
<feature type="compositionally biased region" description="Pro residues" evidence="6">
    <location>
        <begin position="630"/>
        <end position="644"/>
    </location>
</feature>
<evidence type="ECO:0000256" key="4">
    <source>
        <dbReference type="ARBA" id="ARBA00022833"/>
    </source>
</evidence>
<dbReference type="SUPFAM" id="SSF90229">
    <property type="entry name" value="CCCH zinc finger"/>
    <property type="match status" value="2"/>
</dbReference>
<feature type="region of interest" description="Disordered" evidence="6">
    <location>
        <begin position="331"/>
        <end position="458"/>
    </location>
</feature>
<sequence>MCPYLQKGNCRKQEGCTFAHSKEELRPLPDLAKTKICRDFRLGRCPNGKNCNFAHGVEELKATDDYYKTTMCRFWAQGLGCEEGALCRHAHGDAELRPRAYRCSERQKRGRGFDNTKKGPPPPPGSEDPGSTTQKRGGEGGEGSSSPSGSSEGTPGGGGGFGNVSTVPSRRIGRAGSDESPYGGVRASSGRDTHSGGAEDGGHCSKTTKLERMRRQVAEAAGDKKGKALQVKVPSTEGGSLRREGRGNGTADAVGTGTGAFGSPRSSVAAVAVPSGGDAAGLEAGSKEVDAKKHMMSTYRTSPSASTVFTASACLLSGGRSGDLRARLGSASNGACVSVSVSSRGEEEEEEPEEGEGSEESNGRGLDGGVVSGKQKERASSRVRSKSLDFVSGHPELHGGVPKRASTFAYFGSEGEQEEEEKQTGGNTEEDEEETKHSKQKTKEGDAAAPSVPTPPLLAFATSNTAAENPVPPPMAQTTPDAAAANLHFTPFPYAFPLGCWPMSNPTDAPPLALSMPFPPPAPSGISFAEGFALGMPFEHEAGGQGGEGGAGGMNRSQSDVSSAAAAAIQRLISSRSHASVGTATQPQHPGLVGPPVPAGSTVHAFEDSLGTTWFPHPRAAPGGSEGTPGVPPPPPPPPPPFPATPDAGALSGLGGLGVSGGLAHLTSMASECSHGTGVSVSGAFGGWFPQYTEEVLRAASTNVVYED</sequence>
<dbReference type="Gene3D" id="4.10.1000.10">
    <property type="entry name" value="Zinc finger, CCCH-type"/>
    <property type="match status" value="3"/>
</dbReference>
<feature type="compositionally biased region" description="Acidic residues" evidence="6">
    <location>
        <begin position="346"/>
        <end position="359"/>
    </location>
</feature>
<feature type="zinc finger region" description="C3H1-type" evidence="5">
    <location>
        <begin position="66"/>
        <end position="94"/>
    </location>
</feature>
<gene>
    <name evidence="8" type="ORF">Cvel_4160</name>
</gene>
<dbReference type="Pfam" id="PF00642">
    <property type="entry name" value="zf-CCCH"/>
    <property type="match status" value="1"/>
</dbReference>
<evidence type="ECO:0000259" key="7">
    <source>
        <dbReference type="PROSITE" id="PS50103"/>
    </source>
</evidence>
<keyword evidence="3 5" id="KW-0863">Zinc-finger</keyword>
<dbReference type="InterPro" id="IPR036855">
    <property type="entry name" value="Znf_CCCH_sf"/>
</dbReference>
<evidence type="ECO:0000256" key="5">
    <source>
        <dbReference type="PROSITE-ProRule" id="PRU00723"/>
    </source>
</evidence>
<feature type="compositionally biased region" description="Basic and acidic residues" evidence="6">
    <location>
        <begin position="434"/>
        <end position="446"/>
    </location>
</feature>
<evidence type="ECO:0000256" key="6">
    <source>
        <dbReference type="SAM" id="MobiDB-lite"/>
    </source>
</evidence>
<keyword evidence="2" id="KW-0677">Repeat</keyword>
<reference evidence="8" key="1">
    <citation type="submission" date="2014-11" db="EMBL/GenBank/DDBJ databases">
        <authorList>
            <person name="Otto D Thomas"/>
            <person name="Naeem Raeece"/>
        </authorList>
    </citation>
    <scope>NUCLEOTIDE SEQUENCE</scope>
</reference>
<organism evidence="8">
    <name type="scientific">Chromera velia CCMP2878</name>
    <dbReference type="NCBI Taxonomy" id="1169474"/>
    <lineage>
        <taxon>Eukaryota</taxon>
        <taxon>Sar</taxon>
        <taxon>Alveolata</taxon>
        <taxon>Colpodellida</taxon>
        <taxon>Chromeraceae</taxon>
        <taxon>Chromera</taxon>
    </lineage>
</organism>
<proteinExistence type="predicted"/>
<keyword evidence="4 5" id="KW-0862">Zinc</keyword>
<dbReference type="VEuPathDB" id="CryptoDB:Cvel_4160"/>
<dbReference type="EMBL" id="CDMZ01000882">
    <property type="protein sequence ID" value="CEM23249.1"/>
    <property type="molecule type" value="Genomic_DNA"/>
</dbReference>
<feature type="zinc finger region" description="C3H1-type" evidence="5">
    <location>
        <begin position="1"/>
        <end position="23"/>
    </location>
</feature>
<dbReference type="PANTHER" id="PTHR12547:SF18">
    <property type="entry name" value="PROTEIN TIS11"/>
    <property type="match status" value="1"/>
</dbReference>
<feature type="compositionally biased region" description="Gly residues" evidence="6">
    <location>
        <begin position="543"/>
        <end position="553"/>
    </location>
</feature>
<name>A0A0G4G4N0_9ALVE</name>
<feature type="domain" description="C3H1-type" evidence="7">
    <location>
        <begin position="66"/>
        <end position="94"/>
    </location>
</feature>